<reference evidence="2" key="1">
    <citation type="submission" date="2021-06" db="EMBL/GenBank/DDBJ databases">
        <authorList>
            <person name="Kallberg Y."/>
            <person name="Tangrot J."/>
            <person name="Rosling A."/>
        </authorList>
    </citation>
    <scope>NUCLEOTIDE SEQUENCE</scope>
    <source>
        <strain evidence="2">MA453B</strain>
    </source>
</reference>
<evidence type="ECO:0000313" key="3">
    <source>
        <dbReference type="Proteomes" id="UP000789405"/>
    </source>
</evidence>
<comment type="caution">
    <text evidence="2">The sequence shown here is derived from an EMBL/GenBank/DDBJ whole genome shotgun (WGS) entry which is preliminary data.</text>
</comment>
<organism evidence="2 3">
    <name type="scientific">Dentiscutata erythropus</name>
    <dbReference type="NCBI Taxonomy" id="1348616"/>
    <lineage>
        <taxon>Eukaryota</taxon>
        <taxon>Fungi</taxon>
        <taxon>Fungi incertae sedis</taxon>
        <taxon>Mucoromycota</taxon>
        <taxon>Glomeromycotina</taxon>
        <taxon>Glomeromycetes</taxon>
        <taxon>Diversisporales</taxon>
        <taxon>Gigasporaceae</taxon>
        <taxon>Dentiscutata</taxon>
    </lineage>
</organism>
<dbReference type="EMBL" id="CAJVPY010009242">
    <property type="protein sequence ID" value="CAG8706326.1"/>
    <property type="molecule type" value="Genomic_DNA"/>
</dbReference>
<evidence type="ECO:0000313" key="2">
    <source>
        <dbReference type="EMBL" id="CAG8706326.1"/>
    </source>
</evidence>
<gene>
    <name evidence="2" type="ORF">DERYTH_LOCUS13305</name>
</gene>
<feature type="non-terminal residue" evidence="2">
    <location>
        <position position="1"/>
    </location>
</feature>
<dbReference type="AlphaFoldDB" id="A0A9N9HUP5"/>
<proteinExistence type="predicted"/>
<sequence length="175" mass="19770">PSNIPAFLVLINITVKVRQPPTIKDNNAIIVVAFTDYVDQDSFTIEINCHYLASAPHLIQITPTIKKNFILFICGEFISHNNNNYIHVRSMSFLDQQKTLLNLVNIPWKTETSNETMKSQSITERIAARVNANNKSEESPSVSKTSYINKTSSTNNNPNTTVSKNKKNHPQLIKQ</sequence>
<dbReference type="Proteomes" id="UP000789405">
    <property type="component" value="Unassembled WGS sequence"/>
</dbReference>
<feature type="region of interest" description="Disordered" evidence="1">
    <location>
        <begin position="131"/>
        <end position="175"/>
    </location>
</feature>
<protein>
    <submittedName>
        <fullName evidence="2">5375_t:CDS:1</fullName>
    </submittedName>
</protein>
<accession>A0A9N9HUP5</accession>
<feature type="compositionally biased region" description="Polar residues" evidence="1">
    <location>
        <begin position="131"/>
        <end position="148"/>
    </location>
</feature>
<name>A0A9N9HUP5_9GLOM</name>
<evidence type="ECO:0000256" key="1">
    <source>
        <dbReference type="SAM" id="MobiDB-lite"/>
    </source>
</evidence>
<feature type="compositionally biased region" description="Low complexity" evidence="1">
    <location>
        <begin position="149"/>
        <end position="163"/>
    </location>
</feature>
<keyword evidence="3" id="KW-1185">Reference proteome</keyword>